<dbReference type="KEGG" id="ehx:EMIHUDRAFT_257634"/>
<feature type="signal peptide" evidence="1">
    <location>
        <begin position="1"/>
        <end position="20"/>
    </location>
</feature>
<feature type="chain" id="PRO_5009974857" description="Dolichol kinase" evidence="1">
    <location>
        <begin position="21"/>
        <end position="280"/>
    </location>
</feature>
<name>R1DIU7_EMIHU</name>
<dbReference type="RefSeq" id="XP_005763195.1">
    <property type="nucleotide sequence ID" value="XM_005763138.1"/>
</dbReference>
<accession>R1DIU7</accession>
<evidence type="ECO:0000313" key="2">
    <source>
        <dbReference type="EMBL" id="EOD10766.1"/>
    </source>
</evidence>
<evidence type="ECO:0000256" key="1">
    <source>
        <dbReference type="SAM" id="SignalP"/>
    </source>
</evidence>
<evidence type="ECO:0008006" key="3">
    <source>
        <dbReference type="Google" id="ProtNLM"/>
    </source>
</evidence>
<organism evidence="2">
    <name type="scientific">Emiliania huxleyi</name>
    <name type="common">Coccolithophore</name>
    <name type="synonym">Pontosphaera huxleyi</name>
    <dbReference type="NCBI Taxonomy" id="2903"/>
    <lineage>
        <taxon>Eukaryota</taxon>
        <taxon>Haptista</taxon>
        <taxon>Haptophyta</taxon>
        <taxon>Prymnesiophyceae</taxon>
        <taxon>Isochrysidales</taxon>
        <taxon>Noelaerhabdaceae</taxon>
        <taxon>Emiliania</taxon>
    </lineage>
</organism>
<dbReference type="EMBL" id="KB868292">
    <property type="protein sequence ID" value="EOD10766.1"/>
    <property type="molecule type" value="Genomic_DNA"/>
</dbReference>
<dbReference type="GeneID" id="17256917"/>
<sequence>MLRPTLLILSALLLPPLLECFDWRVTASLVSPMHPLVCLAALVAQQMHRHPALPEQQREVLPAAAGSSLPRSAWHMLALGVTAAAAMLSLLGPPGATARAACGVGATLVWLRACWSDGAAASGSARAAAWAVGMLGASRLSSEIAAEHGTPASVEGLHQLWTVACAALVAQSACALLPARASRPQPAAPRDWSRLGLQLLGAALLGGAAAVRASSLRSGEGALVQGLERLGTSAWTLAAWLLEHSPEDEPADGAAHERRVCVGPVLVDSVGRRGGVQSLR</sequence>
<proteinExistence type="predicted"/>
<reference evidence="2" key="1">
    <citation type="submission" date="2012-07" db="EMBL/GenBank/DDBJ databases">
        <title>Genome variability drives Emilianias global distribution.</title>
        <authorList>
            <consortium name="DOE Joint Genome Institute"/>
            <person name="Read B."/>
            <person name="Kegel J."/>
            <person name="Klute M."/>
            <person name="Kuo A."/>
            <person name="Lefebvre S.C."/>
            <person name="Maumus F."/>
            <person name="Mayer C."/>
            <person name="Miller J."/>
            <person name="Allen A."/>
            <person name="Bidle K."/>
            <person name="Borodovsky M."/>
            <person name="Bowler C."/>
            <person name="Brownlee C."/>
            <person name="Claverie J.-M."/>
            <person name="Cock M."/>
            <person name="De Vargas C."/>
            <person name="Elias M."/>
            <person name="Frickenhaus S."/>
            <person name="Gladyshev V.N."/>
            <person name="Gonzalez K."/>
            <person name="Guda C."/>
            <person name="Hadaegh A."/>
            <person name="Herman E."/>
            <person name="Iglesias-Rodriguez D."/>
            <person name="Jones B."/>
            <person name="Lawson T."/>
            <person name="Leese F."/>
            <person name="Lin Y.-C."/>
            <person name="Lindquist E."/>
            <person name="Lobanov A."/>
            <person name="Lucas S."/>
            <person name="Malik S.-H.B."/>
            <person name="Marsh M.E."/>
            <person name="Mock T."/>
            <person name="Monier A."/>
            <person name="Moreau H."/>
            <person name="Mueller-Roeber B."/>
            <person name="Napier J."/>
            <person name="Ogata H."/>
            <person name="Parker M."/>
            <person name="Probert I."/>
            <person name="Quesneville H."/>
            <person name="Raines C."/>
            <person name="Rensing S."/>
            <person name="Riano-Pachon D.M."/>
            <person name="Richier S."/>
            <person name="Rokitta S."/>
            <person name="Salamov A."/>
            <person name="Sarno A.F."/>
            <person name="Schmutz J."/>
            <person name="Schroeder D."/>
            <person name="Shiraiwa Y."/>
            <person name="Soanes D.M."/>
            <person name="Valentin K."/>
            <person name="Van Der Giezen M."/>
            <person name="Van Der Peer Y."/>
            <person name="Vardi A."/>
            <person name="Verret F."/>
            <person name="Von Dassow P."/>
            <person name="Wheeler G."/>
            <person name="Williams B."/>
            <person name="Wilson W."/>
            <person name="Wolfe G."/>
            <person name="Wurch L.L."/>
            <person name="Young J."/>
            <person name="Dacks J.B."/>
            <person name="Delwiche C.F."/>
            <person name="Dyhrman S."/>
            <person name="Glockner G."/>
            <person name="John U."/>
            <person name="Richards T."/>
            <person name="Worden A.Z."/>
            <person name="Zhang X."/>
            <person name="Grigoriev I.V."/>
        </authorList>
    </citation>
    <scope>NUCLEOTIDE SEQUENCE</scope>
    <source>
        <strain evidence="2">CCMP1516</strain>
    </source>
</reference>
<feature type="non-terminal residue" evidence="2">
    <location>
        <position position="280"/>
    </location>
</feature>
<keyword evidence="1" id="KW-0732">Signal</keyword>
<dbReference type="AlphaFoldDB" id="R1DIU7"/>
<protein>
    <recommendedName>
        <fullName evidence="3">Dolichol kinase</fullName>
    </recommendedName>
</protein>
<gene>
    <name evidence="2" type="ORF">EMIHUDRAFT_257634</name>
</gene>
<dbReference type="HOGENOM" id="CLU_999627_0_0_1"/>